<protein>
    <submittedName>
        <fullName evidence="3">DUF565 domain-containing protein</fullName>
    </submittedName>
</protein>
<gene>
    <name evidence="3" type="ORF">C7K55_08590</name>
</gene>
<evidence type="ECO:0000256" key="1">
    <source>
        <dbReference type="ARBA" id="ARBA00009846"/>
    </source>
</evidence>
<feature type="transmembrane region" description="Helical" evidence="2">
    <location>
        <begin position="36"/>
        <end position="57"/>
    </location>
</feature>
<dbReference type="AlphaFoldDB" id="A0A2P7MV50"/>
<keyword evidence="2" id="KW-0812">Transmembrane</keyword>
<dbReference type="OrthoDB" id="424985at2"/>
<reference evidence="3 4" key="1">
    <citation type="journal article" date="2018" name="Environ. Microbiol.">
        <title>Ecological and genomic features of two widespread freshwater picocyanobacteria.</title>
        <authorList>
            <person name="Cabello-Yeves P.J."/>
            <person name="Picazo A."/>
            <person name="Camacho A."/>
            <person name="Callieri C."/>
            <person name="Rosselli R."/>
            <person name="Roda-Garcia J.J."/>
            <person name="Coutinho F.H."/>
            <person name="Rodriguez-Valera F."/>
        </authorList>
    </citation>
    <scope>NUCLEOTIDE SEQUENCE [LARGE SCALE GENOMIC DNA]</scope>
    <source>
        <strain evidence="3 4">Tous</strain>
    </source>
</reference>
<keyword evidence="4" id="KW-1185">Reference proteome</keyword>
<evidence type="ECO:0000313" key="3">
    <source>
        <dbReference type="EMBL" id="PSJ05079.1"/>
    </source>
</evidence>
<keyword evidence="2" id="KW-0472">Membrane</keyword>
<dbReference type="RefSeq" id="WP_106632339.1">
    <property type="nucleotide sequence ID" value="NZ_PXXO01000008.1"/>
</dbReference>
<accession>A0A2P7MV50</accession>
<keyword evidence="2" id="KW-1133">Transmembrane helix</keyword>
<name>A0A2P7MV50_9CYAN</name>
<comment type="similarity">
    <text evidence="1">Belongs to the ycf20 family.</text>
</comment>
<comment type="caution">
    <text evidence="3">The sequence shown here is derived from an EMBL/GenBank/DDBJ whole genome shotgun (WGS) entry which is preliminary data.</text>
</comment>
<sequence length="117" mass="12422">MASPPGSRYQQTGFQERVAQARAALESWAANPWRRLALLLIVLLISFSIGGAVGSITGTLAKLDPVGALICVAAIELAIRARGPLIRRGGDALVLQLLDMARIGLLYGLLLDGFKLL</sequence>
<dbReference type="EMBL" id="PXXO01000008">
    <property type="protein sequence ID" value="PSJ05079.1"/>
    <property type="molecule type" value="Genomic_DNA"/>
</dbReference>
<organism evidence="3 4">
    <name type="scientific">Cyanobium usitatum str. Tous</name>
    <dbReference type="NCBI Taxonomy" id="2116684"/>
    <lineage>
        <taxon>Bacteria</taxon>
        <taxon>Bacillati</taxon>
        <taxon>Cyanobacteriota</taxon>
        <taxon>Cyanophyceae</taxon>
        <taxon>Synechococcales</taxon>
        <taxon>Prochlorococcaceae</taxon>
        <taxon>Cyanobium</taxon>
    </lineage>
</organism>
<evidence type="ECO:0000256" key="2">
    <source>
        <dbReference type="SAM" id="Phobius"/>
    </source>
</evidence>
<evidence type="ECO:0000313" key="4">
    <source>
        <dbReference type="Proteomes" id="UP000243002"/>
    </source>
</evidence>
<dbReference type="Proteomes" id="UP000243002">
    <property type="component" value="Unassembled WGS sequence"/>
</dbReference>
<dbReference type="InterPro" id="IPR007572">
    <property type="entry name" value="Uncharacterised_Ycf20"/>
</dbReference>
<proteinExistence type="inferred from homology"/>
<dbReference type="Pfam" id="PF04483">
    <property type="entry name" value="DUF565"/>
    <property type="match status" value="1"/>
</dbReference>